<proteinExistence type="predicted"/>
<name>A0A4Y8D7Q6_9HELO</name>
<feature type="region of interest" description="Disordered" evidence="1">
    <location>
        <begin position="1"/>
        <end position="22"/>
    </location>
</feature>
<dbReference type="Proteomes" id="UP000297299">
    <property type="component" value="Unassembled WGS sequence"/>
</dbReference>
<dbReference type="OrthoDB" id="3504689at2759"/>
<evidence type="ECO:0000256" key="1">
    <source>
        <dbReference type="SAM" id="MobiDB-lite"/>
    </source>
</evidence>
<accession>A0A4Y8D7Q6</accession>
<comment type="caution">
    <text evidence="2">The sequence shown here is derived from an EMBL/GenBank/DDBJ whole genome shotgun (WGS) entry which is preliminary data.</text>
</comment>
<evidence type="ECO:0000313" key="3">
    <source>
        <dbReference type="Proteomes" id="UP000297299"/>
    </source>
</evidence>
<protein>
    <submittedName>
        <fullName evidence="2">Uncharacterized protein</fullName>
    </submittedName>
</protein>
<dbReference type="EMBL" id="PHWZ01000087">
    <property type="protein sequence ID" value="TEY71738.1"/>
    <property type="molecule type" value="Genomic_DNA"/>
</dbReference>
<gene>
    <name evidence="2" type="ORF">BOTCAL_0087g00050</name>
</gene>
<keyword evidence="3" id="KW-1185">Reference proteome</keyword>
<sequence length="516" mass="59348">MPPRFPPRVPREHINNLPPMTQDDLDAARKEFPDEKLASRALEKYAKKHWIEGRYFWKDGFRYVCGSDIQYFTAIVPRFERKDSCGPRKRTYHVAKNTPTLAMIDRPKKKGLQSLVAHQSQSEWALPRDHDRHLLKFPQEIIDMISRCVLLIEDRAITPDVTTSDWAWAFKSHKTYSLDGEQSLKSELSFNTVITHPCKDQEGTYFKLRRVYRPRIDATLLRVCKSFRDNATRLLYEEKVFHFTTMDWSVTGSPISWIDDENTRGWNIPGTELAQFPLSEASLLLTRIRETGQIGSLKPDSFELDSFALIDAIRLIKSSGNPILKDYWCAYSYHDHFFRFLQAIGKEKAGMLKTLKFSGPVILHICDGRGSTHTPNSSTRSLCSKDLIDTLRLYIPIIFSFCTGLERLVIEVQKDPHPDLLLLLNLGVLDAGRSVHEKYITSLLEGELRKLKTVKILEVYEVSEVKDAAPAAEPVVDNPEPKKLMKREKLDIAEPTIAWFRDGARELGNEKWTGLK</sequence>
<reference evidence="2 3" key="1">
    <citation type="submission" date="2017-11" db="EMBL/GenBank/DDBJ databases">
        <title>Comparative genomics of Botrytis spp.</title>
        <authorList>
            <person name="Valero-Jimenez C.A."/>
            <person name="Tapia P."/>
            <person name="Veloso J."/>
            <person name="Silva-Moreno E."/>
            <person name="Staats M."/>
            <person name="Valdes J.H."/>
            <person name="Van Kan J.A.L."/>
        </authorList>
    </citation>
    <scope>NUCLEOTIDE SEQUENCE [LARGE SCALE GENOMIC DNA]</scope>
    <source>
        <strain evidence="2 3">MUCL2830</strain>
    </source>
</reference>
<organism evidence="2 3">
    <name type="scientific">Botryotinia calthae</name>
    <dbReference type="NCBI Taxonomy" id="38488"/>
    <lineage>
        <taxon>Eukaryota</taxon>
        <taxon>Fungi</taxon>
        <taxon>Dikarya</taxon>
        <taxon>Ascomycota</taxon>
        <taxon>Pezizomycotina</taxon>
        <taxon>Leotiomycetes</taxon>
        <taxon>Helotiales</taxon>
        <taxon>Sclerotiniaceae</taxon>
        <taxon>Botryotinia</taxon>
    </lineage>
</organism>
<evidence type="ECO:0000313" key="2">
    <source>
        <dbReference type="EMBL" id="TEY71738.1"/>
    </source>
</evidence>
<dbReference type="AlphaFoldDB" id="A0A4Y8D7Q6"/>